<proteinExistence type="predicted"/>
<keyword evidence="2" id="KW-1185">Reference proteome</keyword>
<dbReference type="AlphaFoldDB" id="A0A517Z8J8"/>
<gene>
    <name evidence="1" type="ORF">Mal4_31420</name>
</gene>
<evidence type="ECO:0000313" key="1">
    <source>
        <dbReference type="EMBL" id="QDU38812.1"/>
    </source>
</evidence>
<sequence>MVENTSEVIDLTAELRLRRWARENYVAAGERDPSWHAVILDEMQRRDLEQDVLETADVDVSEPVIAADDESAELDEKSWGELFVPIAETHCLHGPHEIPAPHAFGTAAEERAKAKADLAEYFG</sequence>
<reference evidence="1 2" key="1">
    <citation type="submission" date="2019-02" db="EMBL/GenBank/DDBJ databases">
        <title>Deep-cultivation of Planctomycetes and their phenomic and genomic characterization uncovers novel biology.</title>
        <authorList>
            <person name="Wiegand S."/>
            <person name="Jogler M."/>
            <person name="Boedeker C."/>
            <person name="Pinto D."/>
            <person name="Vollmers J."/>
            <person name="Rivas-Marin E."/>
            <person name="Kohn T."/>
            <person name="Peeters S.H."/>
            <person name="Heuer A."/>
            <person name="Rast P."/>
            <person name="Oberbeckmann S."/>
            <person name="Bunk B."/>
            <person name="Jeske O."/>
            <person name="Meyerdierks A."/>
            <person name="Storesund J.E."/>
            <person name="Kallscheuer N."/>
            <person name="Luecker S."/>
            <person name="Lage O.M."/>
            <person name="Pohl T."/>
            <person name="Merkel B.J."/>
            <person name="Hornburger P."/>
            <person name="Mueller R.-W."/>
            <person name="Bruemmer F."/>
            <person name="Labrenz M."/>
            <person name="Spormann A.M."/>
            <person name="Op den Camp H."/>
            <person name="Overmann J."/>
            <person name="Amann R."/>
            <person name="Jetten M.S.M."/>
            <person name="Mascher T."/>
            <person name="Medema M.H."/>
            <person name="Devos D.P."/>
            <person name="Kaster A.-K."/>
            <person name="Ovreas L."/>
            <person name="Rohde M."/>
            <person name="Galperin M.Y."/>
            <person name="Jogler C."/>
        </authorList>
    </citation>
    <scope>NUCLEOTIDE SEQUENCE [LARGE SCALE GENOMIC DNA]</scope>
    <source>
        <strain evidence="1 2">Mal4</strain>
    </source>
</reference>
<accession>A0A517Z8J8</accession>
<dbReference type="RefSeq" id="WP_145370062.1">
    <property type="nucleotide sequence ID" value="NZ_CP036275.1"/>
</dbReference>
<dbReference type="KEGG" id="mri:Mal4_31420"/>
<dbReference type="EMBL" id="CP036275">
    <property type="protein sequence ID" value="QDU38812.1"/>
    <property type="molecule type" value="Genomic_DNA"/>
</dbReference>
<evidence type="ECO:0000313" key="2">
    <source>
        <dbReference type="Proteomes" id="UP000320496"/>
    </source>
</evidence>
<name>A0A517Z8J8_9PLAN</name>
<organism evidence="1 2">
    <name type="scientific">Maioricimonas rarisocia</name>
    <dbReference type="NCBI Taxonomy" id="2528026"/>
    <lineage>
        <taxon>Bacteria</taxon>
        <taxon>Pseudomonadati</taxon>
        <taxon>Planctomycetota</taxon>
        <taxon>Planctomycetia</taxon>
        <taxon>Planctomycetales</taxon>
        <taxon>Planctomycetaceae</taxon>
        <taxon>Maioricimonas</taxon>
    </lineage>
</organism>
<dbReference type="OrthoDB" id="215300at2"/>
<protein>
    <submittedName>
        <fullName evidence="1">Uncharacterized protein</fullName>
    </submittedName>
</protein>
<dbReference type="Proteomes" id="UP000320496">
    <property type="component" value="Chromosome"/>
</dbReference>